<dbReference type="Gene3D" id="1.10.472.80">
    <property type="entry name" value="Ypt/Rab-GAP domain of gyp1p, domain 3"/>
    <property type="match status" value="1"/>
</dbReference>
<evidence type="ECO:0000313" key="4">
    <source>
        <dbReference type="Proteomes" id="UP001353858"/>
    </source>
</evidence>
<evidence type="ECO:0000256" key="1">
    <source>
        <dbReference type="SAM" id="Phobius"/>
    </source>
</evidence>
<dbReference type="PANTHER" id="PTHR16110">
    <property type="entry name" value="TBC1 DOMAIN FAMILY MEMBER 19"/>
    <property type="match status" value="1"/>
</dbReference>
<dbReference type="Pfam" id="PF00566">
    <property type="entry name" value="RabGAP-TBC"/>
    <property type="match status" value="1"/>
</dbReference>
<dbReference type="InterPro" id="IPR035969">
    <property type="entry name" value="Rab-GAP_TBC_sf"/>
</dbReference>
<dbReference type="AlphaFoldDB" id="A0AAN7QPG6"/>
<keyword evidence="4" id="KW-1185">Reference proteome</keyword>
<feature type="transmembrane region" description="Helical" evidence="1">
    <location>
        <begin position="453"/>
        <end position="478"/>
    </location>
</feature>
<organism evidence="3 4">
    <name type="scientific">Aquatica leii</name>
    <dbReference type="NCBI Taxonomy" id="1421715"/>
    <lineage>
        <taxon>Eukaryota</taxon>
        <taxon>Metazoa</taxon>
        <taxon>Ecdysozoa</taxon>
        <taxon>Arthropoda</taxon>
        <taxon>Hexapoda</taxon>
        <taxon>Insecta</taxon>
        <taxon>Pterygota</taxon>
        <taxon>Neoptera</taxon>
        <taxon>Endopterygota</taxon>
        <taxon>Coleoptera</taxon>
        <taxon>Polyphaga</taxon>
        <taxon>Elateriformia</taxon>
        <taxon>Elateroidea</taxon>
        <taxon>Lampyridae</taxon>
        <taxon>Luciolinae</taxon>
        <taxon>Aquatica</taxon>
    </lineage>
</organism>
<dbReference type="PROSITE" id="PS50086">
    <property type="entry name" value="TBC_RABGAP"/>
    <property type="match status" value="1"/>
</dbReference>
<dbReference type="SUPFAM" id="SSF47923">
    <property type="entry name" value="Ypt/Rab-GAP domain of gyp1p"/>
    <property type="match status" value="2"/>
</dbReference>
<proteinExistence type="predicted"/>
<dbReference type="Proteomes" id="UP001353858">
    <property type="component" value="Unassembled WGS sequence"/>
</dbReference>
<keyword evidence="1" id="KW-0812">Transmembrane</keyword>
<feature type="domain" description="Rab-GAP TBC" evidence="2">
    <location>
        <begin position="244"/>
        <end position="463"/>
    </location>
</feature>
<dbReference type="InterPro" id="IPR042507">
    <property type="entry name" value="TBC1D19"/>
</dbReference>
<keyword evidence="1" id="KW-0472">Membrane</keyword>
<reference evidence="4" key="1">
    <citation type="submission" date="2023-01" db="EMBL/GenBank/DDBJ databases">
        <title>Key to firefly adult light organ development and bioluminescence: homeobox transcription factors regulate luciferase expression and transportation to peroxisome.</title>
        <authorList>
            <person name="Fu X."/>
        </authorList>
    </citation>
    <scope>NUCLEOTIDE SEQUENCE [LARGE SCALE GENOMIC DNA]</scope>
</reference>
<gene>
    <name evidence="3" type="ORF">RN001_004124</name>
</gene>
<keyword evidence="1" id="KW-1133">Transmembrane helix</keyword>
<dbReference type="EMBL" id="JARPUR010000001">
    <property type="protein sequence ID" value="KAK4887853.1"/>
    <property type="molecule type" value="Genomic_DNA"/>
</dbReference>
<protein>
    <recommendedName>
        <fullName evidence="2">Rab-GAP TBC domain-containing protein</fullName>
    </recommendedName>
</protein>
<accession>A0AAN7QPG6</accession>
<dbReference type="InterPro" id="IPR000195">
    <property type="entry name" value="Rab-GAP-TBC_dom"/>
</dbReference>
<dbReference type="PANTHER" id="PTHR16110:SF1">
    <property type="entry name" value="TBC1 DOMAIN FAMILY MEMBER 19"/>
    <property type="match status" value="1"/>
</dbReference>
<name>A0AAN7QPG6_9COLE</name>
<comment type="caution">
    <text evidence="3">The sequence shown here is derived from an EMBL/GenBank/DDBJ whole genome shotgun (WGS) entry which is preliminary data.</text>
</comment>
<evidence type="ECO:0000259" key="2">
    <source>
        <dbReference type="PROSITE" id="PS50086"/>
    </source>
</evidence>
<evidence type="ECO:0000313" key="3">
    <source>
        <dbReference type="EMBL" id="KAK4887853.1"/>
    </source>
</evidence>
<sequence>MEEVKDKGIHYTSVKLCEDLKLSSSYINFFTDVQRVVSSSQVKVEEFGDSLFNALKETGLEAQLRNNVYYWIRNQVKENKTSAYDTFFKKAQIQWEKRIHKSLNSMCTELNVHLARPRYNSDREELIEKWGELSNYDVDVTKYRPVYSPKDFLEVLLNLKGPNYKPKADEPVWEFCHIPIKVKELHDLRILFSELSHGEPVLGIDVAKHLPCSYAAFEAERIELGEKVVDSNQAPTAQEYLKKGCPPSLRARIWKLVLGSGINETHHVQYEKLRAHVLQYDLMIDKLIIKDIHLTASNDDQYFVFEDILHQVLLCFSRDPDVLRLLPYKPGYMQVVLKGKTEPETTLTFPPSGVIPFHGFTMYAAPFCYLFEDSVELYFTIRAFYLRYWFRLHKICGHNQGVVCLCLLFERLLQCYDTALWHHFKKINIPPIRVVFKWIMRAFSGHLPPDQLLYLWDLILAYDSLEIIPLLAVIILIFRRANLLRVNTLQNIESVLADLSSISVMSMLQVALSKE</sequence>
<dbReference type="SMART" id="SM00164">
    <property type="entry name" value="TBC"/>
    <property type="match status" value="1"/>
</dbReference>